<dbReference type="EMBL" id="JAYWIO010000005">
    <property type="protein sequence ID" value="KAK7261552.1"/>
    <property type="molecule type" value="Genomic_DNA"/>
</dbReference>
<organism evidence="1 2">
    <name type="scientific">Crotalaria pallida</name>
    <name type="common">Smooth rattlebox</name>
    <name type="synonym">Crotalaria striata</name>
    <dbReference type="NCBI Taxonomy" id="3830"/>
    <lineage>
        <taxon>Eukaryota</taxon>
        <taxon>Viridiplantae</taxon>
        <taxon>Streptophyta</taxon>
        <taxon>Embryophyta</taxon>
        <taxon>Tracheophyta</taxon>
        <taxon>Spermatophyta</taxon>
        <taxon>Magnoliopsida</taxon>
        <taxon>eudicotyledons</taxon>
        <taxon>Gunneridae</taxon>
        <taxon>Pentapetalae</taxon>
        <taxon>rosids</taxon>
        <taxon>fabids</taxon>
        <taxon>Fabales</taxon>
        <taxon>Fabaceae</taxon>
        <taxon>Papilionoideae</taxon>
        <taxon>50 kb inversion clade</taxon>
        <taxon>genistoids sensu lato</taxon>
        <taxon>core genistoids</taxon>
        <taxon>Crotalarieae</taxon>
        <taxon>Crotalaria</taxon>
    </lineage>
</organism>
<evidence type="ECO:0000313" key="2">
    <source>
        <dbReference type="Proteomes" id="UP001372338"/>
    </source>
</evidence>
<name>A0AAN9EQD6_CROPI</name>
<dbReference type="Proteomes" id="UP001372338">
    <property type="component" value="Unassembled WGS sequence"/>
</dbReference>
<accession>A0AAN9EQD6</accession>
<dbReference type="AlphaFoldDB" id="A0AAN9EQD6"/>
<sequence length="95" mass="10832">MVGDGVKKGDMAEILRTEEGRWLMGCDLKADWRDSQVCWVLLEGARSESGRLLWPRKERAVAVVAVGRDLLVVEDESKWTFKLAHTTRDLSKPIY</sequence>
<protein>
    <submittedName>
        <fullName evidence="1">Uncharacterized protein</fullName>
    </submittedName>
</protein>
<gene>
    <name evidence="1" type="ORF">RIF29_27866</name>
</gene>
<evidence type="ECO:0000313" key="1">
    <source>
        <dbReference type="EMBL" id="KAK7261552.1"/>
    </source>
</evidence>
<keyword evidence="2" id="KW-1185">Reference proteome</keyword>
<reference evidence="1 2" key="1">
    <citation type="submission" date="2024-01" db="EMBL/GenBank/DDBJ databases">
        <title>The genomes of 5 underutilized Papilionoideae crops provide insights into root nodulation and disease resistanc.</title>
        <authorList>
            <person name="Yuan L."/>
        </authorList>
    </citation>
    <scope>NUCLEOTIDE SEQUENCE [LARGE SCALE GENOMIC DNA]</scope>
    <source>
        <strain evidence="1">ZHUSHIDOU_FW_LH</strain>
        <tissue evidence="1">Leaf</tissue>
    </source>
</reference>
<proteinExistence type="predicted"/>
<comment type="caution">
    <text evidence="1">The sequence shown here is derived from an EMBL/GenBank/DDBJ whole genome shotgun (WGS) entry which is preliminary data.</text>
</comment>